<dbReference type="PROSITE" id="PS50005">
    <property type="entry name" value="TPR"/>
    <property type="match status" value="2"/>
</dbReference>
<dbReference type="PANTHER" id="PTHR12558">
    <property type="entry name" value="CELL DIVISION CYCLE 16,23,27"/>
    <property type="match status" value="1"/>
</dbReference>
<keyword evidence="3" id="KW-1185">Reference proteome</keyword>
<dbReference type="RefSeq" id="WP_115092554.1">
    <property type="nucleotide sequence ID" value="NZ_CP068107.1"/>
</dbReference>
<dbReference type="EMBL" id="UGQL01000002">
    <property type="protein sequence ID" value="STZ69953.1"/>
    <property type="molecule type" value="Genomic_DNA"/>
</dbReference>
<dbReference type="InterPro" id="IPR019734">
    <property type="entry name" value="TPR_rpt"/>
</dbReference>
<proteinExistence type="predicted"/>
<dbReference type="GO" id="GO:0016740">
    <property type="term" value="F:transferase activity"/>
    <property type="evidence" value="ECO:0007669"/>
    <property type="project" value="UniProtKB-KW"/>
</dbReference>
<feature type="repeat" description="TPR" evidence="1">
    <location>
        <begin position="146"/>
        <end position="179"/>
    </location>
</feature>
<keyword evidence="1" id="KW-0802">TPR repeat</keyword>
<evidence type="ECO:0000313" key="3">
    <source>
        <dbReference type="Proteomes" id="UP000255024"/>
    </source>
</evidence>
<dbReference type="PANTHER" id="PTHR12558:SF13">
    <property type="entry name" value="CELL DIVISION CYCLE PROTEIN 27 HOMOLOG"/>
    <property type="match status" value="1"/>
</dbReference>
<dbReference type="Gene3D" id="1.25.40.10">
    <property type="entry name" value="Tetratricopeptide repeat domain"/>
    <property type="match status" value="2"/>
</dbReference>
<dbReference type="SMART" id="SM00028">
    <property type="entry name" value="TPR"/>
    <property type="match status" value="3"/>
</dbReference>
<dbReference type="InterPro" id="IPR011990">
    <property type="entry name" value="TPR-like_helical_dom_sf"/>
</dbReference>
<evidence type="ECO:0000256" key="1">
    <source>
        <dbReference type="PROSITE-ProRule" id="PRU00339"/>
    </source>
</evidence>
<evidence type="ECO:0000313" key="2">
    <source>
        <dbReference type="EMBL" id="STZ69953.1"/>
    </source>
</evidence>
<dbReference type="SUPFAM" id="SSF48452">
    <property type="entry name" value="TPR-like"/>
    <property type="match status" value="1"/>
</dbReference>
<dbReference type="Pfam" id="PF13181">
    <property type="entry name" value="TPR_8"/>
    <property type="match status" value="1"/>
</dbReference>
<reference evidence="2 3" key="1">
    <citation type="submission" date="2018-06" db="EMBL/GenBank/DDBJ databases">
        <authorList>
            <consortium name="Pathogen Informatics"/>
            <person name="Doyle S."/>
        </authorList>
    </citation>
    <scope>NUCLEOTIDE SEQUENCE [LARGE SCALE GENOMIC DNA]</scope>
    <source>
        <strain evidence="2 3">NCTC11179</strain>
    </source>
</reference>
<dbReference type="Pfam" id="PF13424">
    <property type="entry name" value="TPR_12"/>
    <property type="match status" value="1"/>
</dbReference>
<protein>
    <submittedName>
        <fullName evidence="2">Predicted O-linked N-acetylglucosamine transferase, SPINDLY family</fullName>
    </submittedName>
</protein>
<accession>A0A378U711</accession>
<gene>
    <name evidence="2" type="ORF">NCTC11179_03478</name>
</gene>
<sequence length="278" mass="33207">MKYLPLILLLFISCQQIQGQQDLKQPPLTPEQKAKQDSIIETYATNKAHRYNYSFNLKEWQDALDEGLAQDSTIAYLWQQKAMPYFKSRKYEVGMEYIDKAVQYDPERYLGYRAFIKCVFSKNYRDAIADFETCMANWGDRYEMDHTYTFYIGLSYLQLNEFDKAETYFKRAVAKQKEVFPDVHHLELFYLGIVCYEQERFTEAIAYFEQAVVNYKEFSDAYYYKGLSQWKMKESEEKIKATSDLFFTYNQQGFSINEANAIYERYPYQIPKQQPISD</sequence>
<dbReference type="AlphaFoldDB" id="A0A378U711"/>
<dbReference type="Proteomes" id="UP000255024">
    <property type="component" value="Unassembled WGS sequence"/>
</dbReference>
<keyword evidence="2" id="KW-0808">Transferase</keyword>
<organism evidence="2 3">
    <name type="scientific">Myroides odoratus</name>
    <name type="common">Flavobacterium odoratum</name>
    <dbReference type="NCBI Taxonomy" id="256"/>
    <lineage>
        <taxon>Bacteria</taxon>
        <taxon>Pseudomonadati</taxon>
        <taxon>Bacteroidota</taxon>
        <taxon>Flavobacteriia</taxon>
        <taxon>Flavobacteriales</taxon>
        <taxon>Flavobacteriaceae</taxon>
        <taxon>Myroides</taxon>
    </lineage>
</organism>
<name>A0A378U711_MYROD</name>
<feature type="repeat" description="TPR" evidence="1">
    <location>
        <begin position="75"/>
        <end position="108"/>
    </location>
</feature>